<comment type="caution">
    <text evidence="1">The sequence shown here is derived from an EMBL/GenBank/DDBJ whole genome shotgun (WGS) entry which is preliminary data.</text>
</comment>
<dbReference type="InterPro" id="IPR029044">
    <property type="entry name" value="Nucleotide-diphossugar_trans"/>
</dbReference>
<reference evidence="1 2" key="1">
    <citation type="submission" date="2019-03" db="EMBL/GenBank/DDBJ databases">
        <title>Genomic Encyclopedia of Type Strains, Phase IV (KMG-IV): sequencing the most valuable type-strain genomes for metagenomic binning, comparative biology and taxonomic classification.</title>
        <authorList>
            <person name="Goeker M."/>
        </authorList>
    </citation>
    <scope>NUCLEOTIDE SEQUENCE [LARGE SCALE GENOMIC DNA]</scope>
    <source>
        <strain evidence="1 2">DSM 101688</strain>
    </source>
</reference>
<name>A0A4R3JI99_9PROT</name>
<sequence>MAAENPSLAVVYLLRKGGEAAFLDRFLESYRRMKEPRVHDLVVVFKGFEGPDKAPYAARLSGLPHVSMDVDDRGFDLGSYLEVARQCRYDRFCFLNTYSVILASNWLHKLNAVFERRSNAGIVGASGSWEPIGPETPFPNYHIRTTGFLISRALFLDLETWPMNEKRDANLFEAGPNGVTRQILKRGLEPYVVDRDGEIFAKEAWSGPPIFRNAGQEKLLIGDNRTEAYDAADPETQVWLRNLAWSSEDAGPDPHKKRGLARRFKKWRRALRQGG</sequence>
<dbReference type="Proteomes" id="UP000295304">
    <property type="component" value="Unassembled WGS sequence"/>
</dbReference>
<dbReference type="OrthoDB" id="174925at2"/>
<gene>
    <name evidence="1" type="ORF">EDD55_101318</name>
</gene>
<evidence type="ECO:0000313" key="2">
    <source>
        <dbReference type="Proteomes" id="UP000295304"/>
    </source>
</evidence>
<dbReference type="AlphaFoldDB" id="A0A4R3JI99"/>
<dbReference type="RefSeq" id="WP_132937709.1">
    <property type="nucleotide sequence ID" value="NZ_CP119676.1"/>
</dbReference>
<organism evidence="1 2">
    <name type="scientific">Varunaivibrio sulfuroxidans</name>
    <dbReference type="NCBI Taxonomy" id="1773489"/>
    <lineage>
        <taxon>Bacteria</taxon>
        <taxon>Pseudomonadati</taxon>
        <taxon>Pseudomonadota</taxon>
        <taxon>Alphaproteobacteria</taxon>
        <taxon>Rhodospirillales</taxon>
        <taxon>Magnetovibrionaceae</taxon>
        <taxon>Varunaivibrio</taxon>
    </lineage>
</organism>
<protein>
    <recommendedName>
        <fullName evidence="3">Glycosyl transferase family 2</fullName>
    </recommendedName>
</protein>
<evidence type="ECO:0000313" key="1">
    <source>
        <dbReference type="EMBL" id="TCS64986.1"/>
    </source>
</evidence>
<keyword evidence="2" id="KW-1185">Reference proteome</keyword>
<dbReference type="SUPFAM" id="SSF53448">
    <property type="entry name" value="Nucleotide-diphospho-sugar transferases"/>
    <property type="match status" value="1"/>
</dbReference>
<accession>A0A4R3JI99</accession>
<evidence type="ECO:0008006" key="3">
    <source>
        <dbReference type="Google" id="ProtNLM"/>
    </source>
</evidence>
<dbReference type="EMBL" id="SLZW01000001">
    <property type="protein sequence ID" value="TCS64986.1"/>
    <property type="molecule type" value="Genomic_DNA"/>
</dbReference>
<proteinExistence type="predicted"/>